<name>A0A813LEB8_POLGL</name>
<evidence type="ECO:0000256" key="1">
    <source>
        <dbReference type="SAM" id="MobiDB-lite"/>
    </source>
</evidence>
<evidence type="ECO:0000313" key="2">
    <source>
        <dbReference type="EMBL" id="CAE8725576.1"/>
    </source>
</evidence>
<sequence>MSNHVLSMPHRALPCNPHGSYVPIILVRTLRTLYPFLNQAARTGIAPVVRQLCLHQATFEMEKADNASVEGPVKAPKKFSSIAGNWKMRDGQHPEEFFFVHRHFSANSSVAGPSKSFLGLLAGAPYYFFVSDDLQVVKSRIGRIITPRLWPMDGTEQVNFAGTPLGFGPARVRCSHVDSQCLRFEVRQDTEIMEIKFQLGGKSTAAQLQATLVGSERIVFDAQFVRVKAFPSTCLSQVNCSARRLVGPVPFEPGLESSTEVESSEDESMDS</sequence>
<gene>
    <name evidence="2" type="ORF">PGLA2088_LOCUS44183</name>
</gene>
<reference evidence="2" key="1">
    <citation type="submission" date="2021-02" db="EMBL/GenBank/DDBJ databases">
        <authorList>
            <person name="Dougan E. K."/>
            <person name="Rhodes N."/>
            <person name="Thang M."/>
            <person name="Chan C."/>
        </authorList>
    </citation>
    <scope>NUCLEOTIDE SEQUENCE</scope>
</reference>
<dbReference type="EMBL" id="CAJNNW010035097">
    <property type="protein sequence ID" value="CAE8725576.1"/>
    <property type="molecule type" value="Genomic_DNA"/>
</dbReference>
<organism evidence="2 3">
    <name type="scientific">Polarella glacialis</name>
    <name type="common">Dinoflagellate</name>
    <dbReference type="NCBI Taxonomy" id="89957"/>
    <lineage>
        <taxon>Eukaryota</taxon>
        <taxon>Sar</taxon>
        <taxon>Alveolata</taxon>
        <taxon>Dinophyceae</taxon>
        <taxon>Suessiales</taxon>
        <taxon>Suessiaceae</taxon>
        <taxon>Polarella</taxon>
    </lineage>
</organism>
<feature type="compositionally biased region" description="Acidic residues" evidence="1">
    <location>
        <begin position="262"/>
        <end position="271"/>
    </location>
</feature>
<accession>A0A813LEB8</accession>
<dbReference type="Proteomes" id="UP000626109">
    <property type="component" value="Unassembled WGS sequence"/>
</dbReference>
<dbReference type="AlphaFoldDB" id="A0A813LEB8"/>
<evidence type="ECO:0000313" key="3">
    <source>
        <dbReference type="Proteomes" id="UP000626109"/>
    </source>
</evidence>
<protein>
    <submittedName>
        <fullName evidence="2">Uncharacterized protein</fullName>
    </submittedName>
</protein>
<feature type="region of interest" description="Disordered" evidence="1">
    <location>
        <begin position="251"/>
        <end position="271"/>
    </location>
</feature>
<comment type="caution">
    <text evidence="2">The sequence shown here is derived from an EMBL/GenBank/DDBJ whole genome shotgun (WGS) entry which is preliminary data.</text>
</comment>
<proteinExistence type="predicted"/>